<dbReference type="InterPro" id="IPR002933">
    <property type="entry name" value="Peptidase_M20"/>
</dbReference>
<keyword evidence="2 8" id="KW-0028">Amino-acid biosynthesis</keyword>
<comment type="function">
    <text evidence="8">Catalyzes the release of L-lysine from [LysW]-gamma-L-lysine and the release of L-ornithine from [LysW]-L-ornithine.</text>
</comment>
<dbReference type="EMBL" id="LKBH01000305">
    <property type="protein sequence ID" value="KQB33560.1"/>
    <property type="molecule type" value="Genomic_DNA"/>
</dbReference>
<dbReference type="GO" id="GO:0042450">
    <property type="term" value="P:L-arginine biosynthetic process via ornithine"/>
    <property type="evidence" value="ECO:0007669"/>
    <property type="project" value="UniProtKB-UniRule"/>
</dbReference>
<comment type="catalytic activity">
    <reaction evidence="8">
        <text>[amino-group carrier protein]-C-terminal-gamma-(L-ornithyl)-L-glutamate + H2O = [amino-group carrier protein]-C-terminal-L-glutamate + L-ornithine</text>
        <dbReference type="Rhea" id="RHEA:52676"/>
        <dbReference type="Rhea" id="RHEA-COMP:9693"/>
        <dbReference type="Rhea" id="RHEA-COMP:13328"/>
        <dbReference type="ChEBI" id="CHEBI:15377"/>
        <dbReference type="ChEBI" id="CHEBI:46911"/>
        <dbReference type="ChEBI" id="CHEBI:78525"/>
        <dbReference type="ChEBI" id="CHEBI:136763"/>
        <dbReference type="EC" id="3.5.1.132"/>
    </reaction>
</comment>
<proteinExistence type="inferred from homology"/>
<dbReference type="NCBIfam" id="TIGR01902">
    <property type="entry name" value="dapE-lys-deAc"/>
    <property type="match status" value="1"/>
</dbReference>
<feature type="binding site" evidence="8">
    <location>
        <position position="63"/>
    </location>
    <ligand>
        <name>Zn(2+)</name>
        <dbReference type="ChEBI" id="CHEBI:29105"/>
        <label>1</label>
    </ligand>
</feature>
<dbReference type="UniPathway" id="UPA00033">
    <property type="reaction ID" value="UER00039"/>
</dbReference>
<feature type="binding site" evidence="8">
    <location>
        <position position="120"/>
    </location>
    <ligand>
        <name>Zn(2+)</name>
        <dbReference type="ChEBI" id="CHEBI:29105"/>
        <label>2</label>
    </ligand>
</feature>
<keyword evidence="1 8" id="KW-0963">Cytoplasm</keyword>
<comment type="cofactor">
    <cofactor evidence="8">
        <name>Zn(2+)</name>
        <dbReference type="ChEBI" id="CHEBI:29105"/>
    </cofactor>
    <cofactor evidence="8">
        <name>Co(2+)</name>
        <dbReference type="ChEBI" id="CHEBI:48828"/>
    </cofactor>
    <text evidence="8">Binds 2 Zn(2+) or Co(2+) ions per subunit.</text>
</comment>
<comment type="catalytic activity">
    <reaction evidence="8">
        <text>[amino-group carrier protein]-C-terminal-gamma-(L-lysyl)-L-glutamate + H2O = [amino-group carrier protein]-C-terminal-L-glutamate + L-lysine</text>
        <dbReference type="Rhea" id="RHEA:48684"/>
        <dbReference type="Rhea" id="RHEA-COMP:9693"/>
        <dbReference type="Rhea" id="RHEA-COMP:9715"/>
        <dbReference type="ChEBI" id="CHEBI:15377"/>
        <dbReference type="ChEBI" id="CHEBI:32551"/>
        <dbReference type="ChEBI" id="CHEBI:78525"/>
        <dbReference type="ChEBI" id="CHEBI:78526"/>
        <dbReference type="EC" id="3.5.1.130"/>
    </reaction>
</comment>
<evidence type="ECO:0000313" key="10">
    <source>
        <dbReference type="EMBL" id="KQB33560.1"/>
    </source>
</evidence>
<comment type="subcellular location">
    <subcellularLocation>
        <location evidence="8">Cytoplasm</location>
    </subcellularLocation>
</comment>
<evidence type="ECO:0000256" key="8">
    <source>
        <dbReference type="HAMAP-Rule" id="MF_01120"/>
    </source>
</evidence>
<keyword evidence="6 8" id="KW-0457">Lysine biosynthesis</keyword>
<sequence length="355" mass="39490">MNTRDMLIKMLEIYSPSGEEYEIAKLLRDYMEDLGFPNPVIDEKYNVVSVTGRNKPSILICGHEDTVPGFIDVKIDGDLIYGRGAVDAKSSLLALMLGAKHALDSGFDGRIILAAASGEESDSKGINYIESGYDKTDYAIFGEPGGPENITAGYKGRILMEIKKHSSSHHASSSWMEENSIDSLINLWIKIRDKWGSNKDFNDISAGITKFNGGEYDNMTPENASMFIDIRYPKSVTENDIVSEIKSLAGDSREYIFKTQNRTYPYISDLKSNLVSAFKASIKKNGMVPRLIFKSGSGDMNTLGHDWGIPVVTYGPGDTKLSHTPDEVINYREIDKCAEIVRDSLIYLKNNVFKN</sequence>
<gene>
    <name evidence="8" type="primary">lysK</name>
    <name evidence="10" type="ORF">AOG55_02670</name>
</gene>
<keyword evidence="11" id="KW-1185">Reference proteome</keyword>
<evidence type="ECO:0000256" key="7">
    <source>
        <dbReference type="ARBA" id="ARBA00023285"/>
    </source>
</evidence>
<dbReference type="InterPro" id="IPR011650">
    <property type="entry name" value="Peptidase_M20_dimer"/>
</dbReference>
<dbReference type="Gene3D" id="3.30.70.360">
    <property type="match status" value="1"/>
</dbReference>
<dbReference type="SUPFAM" id="SSF55031">
    <property type="entry name" value="Bacterial exopeptidase dimerisation domain"/>
    <property type="match status" value="1"/>
</dbReference>
<dbReference type="UniPathway" id="UPA00068"/>
<comment type="caution">
    <text evidence="10">The sequence shown here is derived from an EMBL/GenBank/DDBJ whole genome shotgun (WGS) entry which is preliminary data.</text>
</comment>
<feature type="domain" description="Peptidase M20 dimerisation" evidence="9">
    <location>
        <begin position="155"/>
        <end position="249"/>
    </location>
</feature>
<organism evidence="10 11">
    <name type="scientific">Acidiplasma cupricumulans</name>
    <dbReference type="NCBI Taxonomy" id="312540"/>
    <lineage>
        <taxon>Archaea</taxon>
        <taxon>Methanobacteriati</taxon>
        <taxon>Thermoplasmatota</taxon>
        <taxon>Thermoplasmata</taxon>
        <taxon>Thermoplasmatales</taxon>
        <taxon>Ferroplasmaceae</taxon>
        <taxon>Acidiplasma</taxon>
    </lineage>
</organism>
<dbReference type="SUPFAM" id="SSF53187">
    <property type="entry name" value="Zn-dependent exopeptidases"/>
    <property type="match status" value="1"/>
</dbReference>
<keyword evidence="7 8" id="KW-0170">Cobalt</keyword>
<keyword evidence="3 8" id="KW-0479">Metal-binding</keyword>
<evidence type="ECO:0000256" key="2">
    <source>
        <dbReference type="ARBA" id="ARBA00022605"/>
    </source>
</evidence>
<evidence type="ECO:0000256" key="5">
    <source>
        <dbReference type="ARBA" id="ARBA00022833"/>
    </source>
</evidence>
<feature type="binding site" evidence="8">
    <location>
        <position position="87"/>
    </location>
    <ligand>
        <name>Zn(2+)</name>
        <dbReference type="ChEBI" id="CHEBI:29105"/>
        <label>1</label>
    </ligand>
</feature>
<keyword evidence="8" id="KW-0055">Arginine biosynthesis</keyword>
<evidence type="ECO:0000256" key="3">
    <source>
        <dbReference type="ARBA" id="ARBA00022723"/>
    </source>
</evidence>
<comment type="pathway">
    <text evidence="8">Amino-acid biosynthesis; L-arginine biosynthesis.</text>
</comment>
<dbReference type="GeneID" id="84221590"/>
<keyword evidence="4 8" id="KW-0378">Hydrolase</keyword>
<dbReference type="InParanoid" id="A0A0Q0VR07"/>
<feature type="binding site" evidence="8">
    <location>
        <position position="143"/>
    </location>
    <ligand>
        <name>Zn(2+)</name>
        <dbReference type="ChEBI" id="CHEBI:29105"/>
        <label>1</label>
    </ligand>
</feature>
<dbReference type="GO" id="GO:0008270">
    <property type="term" value="F:zinc ion binding"/>
    <property type="evidence" value="ECO:0007669"/>
    <property type="project" value="UniProtKB-UniRule"/>
</dbReference>
<dbReference type="RefSeq" id="WP_048100973.1">
    <property type="nucleotide sequence ID" value="NZ_LKBH01000305.1"/>
</dbReference>
<dbReference type="EC" id="3.5.1.130" evidence="8"/>
<reference evidence="10 11" key="1">
    <citation type="submission" date="2015-09" db="EMBL/GenBank/DDBJ databases">
        <title>Heavy metals and arsenic resistance mechanisms in polyextremophilic archaea of the family Ferroplasmaceae.</title>
        <authorList>
            <person name="Bulaev A.G."/>
            <person name="Kanygina A.V."/>
        </authorList>
    </citation>
    <scope>NUCLEOTIDE SEQUENCE [LARGE SCALE GENOMIC DNA]</scope>
    <source>
        <strain evidence="10 11">BH2</strain>
    </source>
</reference>
<dbReference type="PROSITE" id="PS00758">
    <property type="entry name" value="ARGE_DAPE_CPG2_1"/>
    <property type="match status" value="1"/>
</dbReference>
<comment type="similarity">
    <text evidence="8">Belongs to the peptidase M20A family. LysK subfamily.</text>
</comment>
<evidence type="ECO:0000259" key="9">
    <source>
        <dbReference type="Pfam" id="PF07687"/>
    </source>
</evidence>
<keyword evidence="5 8" id="KW-0862">Zinc</keyword>
<dbReference type="Proteomes" id="UP000050301">
    <property type="component" value="Unassembled WGS sequence"/>
</dbReference>
<dbReference type="PANTHER" id="PTHR43808">
    <property type="entry name" value="ACETYLORNITHINE DEACETYLASE"/>
    <property type="match status" value="1"/>
</dbReference>
<dbReference type="EC" id="3.5.1.132" evidence="8"/>
<dbReference type="FunCoup" id="A0A0Q0VR07">
    <property type="interactions" value="74"/>
</dbReference>
<dbReference type="InterPro" id="IPR050072">
    <property type="entry name" value="Peptidase_M20A"/>
</dbReference>
<name>A0A0Q0VR07_9ARCH</name>
<dbReference type="Gene3D" id="3.40.630.10">
    <property type="entry name" value="Zn peptidases"/>
    <property type="match status" value="1"/>
</dbReference>
<evidence type="ECO:0000256" key="1">
    <source>
        <dbReference type="ARBA" id="ARBA00022490"/>
    </source>
</evidence>
<feature type="active site" description="Proton acceptor" evidence="8">
    <location>
        <position position="119"/>
    </location>
</feature>
<feature type="binding site" evidence="8">
    <location>
        <position position="323"/>
    </location>
    <ligand>
        <name>Zn(2+)</name>
        <dbReference type="ChEBI" id="CHEBI:29105"/>
        <label>2</label>
    </ligand>
</feature>
<dbReference type="InterPro" id="IPR010175">
    <property type="entry name" value="LysK"/>
</dbReference>
<accession>A0A0Q0VR07</accession>
<dbReference type="AlphaFoldDB" id="A0A0Q0VR07"/>
<dbReference type="GO" id="GO:0050897">
    <property type="term" value="F:cobalt ion binding"/>
    <property type="evidence" value="ECO:0007669"/>
    <property type="project" value="UniProtKB-UniRule"/>
</dbReference>
<comment type="pathway">
    <text evidence="8">Amino-acid biosynthesis; L-lysine biosynthesis via AAA pathway; L-lysine from L-alpha-aminoadipate (Thermus route): step 5/5.</text>
</comment>
<feature type="active site" evidence="8">
    <location>
        <position position="65"/>
    </location>
</feature>
<dbReference type="GO" id="GO:0019878">
    <property type="term" value="P:lysine biosynthetic process via aminoadipic acid"/>
    <property type="evidence" value="ECO:0007669"/>
    <property type="project" value="UniProtKB-UniRule"/>
</dbReference>
<evidence type="ECO:0000256" key="4">
    <source>
        <dbReference type="ARBA" id="ARBA00022801"/>
    </source>
</evidence>
<evidence type="ECO:0000313" key="11">
    <source>
        <dbReference type="Proteomes" id="UP000050301"/>
    </source>
</evidence>
<feature type="binding site" evidence="8">
    <location>
        <position position="87"/>
    </location>
    <ligand>
        <name>Zn(2+)</name>
        <dbReference type="ChEBI" id="CHEBI:29105"/>
        <label>2</label>
    </ligand>
</feature>
<dbReference type="HAMAP" id="MF_01120">
    <property type="entry name" value="LysK"/>
    <property type="match status" value="1"/>
</dbReference>
<dbReference type="Pfam" id="PF01546">
    <property type="entry name" value="Peptidase_M20"/>
    <property type="match status" value="1"/>
</dbReference>
<protein>
    <recommendedName>
        <fullName evidence="8">Putative [LysW]-lysine/[LysW]-ornithine hydrolase</fullName>
        <ecNumber evidence="8">3.5.1.130</ecNumber>
        <ecNumber evidence="8">3.5.1.132</ecNumber>
    </recommendedName>
</protein>
<dbReference type="PROSITE" id="PS00759">
    <property type="entry name" value="ARGE_DAPE_CPG2_2"/>
    <property type="match status" value="1"/>
</dbReference>
<dbReference type="Pfam" id="PF07687">
    <property type="entry name" value="M20_dimer"/>
    <property type="match status" value="1"/>
</dbReference>
<dbReference type="GO" id="GO:0005737">
    <property type="term" value="C:cytoplasm"/>
    <property type="evidence" value="ECO:0007669"/>
    <property type="project" value="UniProtKB-SubCell"/>
</dbReference>
<dbReference type="PANTHER" id="PTHR43808:SF28">
    <property type="entry name" value="[LYSW]-LYSINE_[LYSW]-ORNITHINE HYDROLASE"/>
    <property type="match status" value="1"/>
</dbReference>
<dbReference type="GO" id="GO:0016811">
    <property type="term" value="F:hydrolase activity, acting on carbon-nitrogen (but not peptide) bonds, in linear amides"/>
    <property type="evidence" value="ECO:0007669"/>
    <property type="project" value="UniProtKB-UniRule"/>
</dbReference>
<dbReference type="InterPro" id="IPR001261">
    <property type="entry name" value="ArgE/DapE_CS"/>
</dbReference>
<evidence type="ECO:0000256" key="6">
    <source>
        <dbReference type="ARBA" id="ARBA00023154"/>
    </source>
</evidence>
<dbReference type="InterPro" id="IPR036264">
    <property type="entry name" value="Bact_exopeptidase_dim_dom"/>
</dbReference>